<dbReference type="Pfam" id="PF18158">
    <property type="entry name" value="AidB_N"/>
    <property type="match status" value="1"/>
</dbReference>
<dbReference type="Pfam" id="PF00441">
    <property type="entry name" value="Acyl-CoA_dh_1"/>
    <property type="match status" value="1"/>
</dbReference>
<dbReference type="RefSeq" id="XP_029635236.1">
    <property type="nucleotide sequence ID" value="XM_029779376.2"/>
</dbReference>
<dbReference type="InterPro" id="IPR052904">
    <property type="entry name" value="Acyl-CoA_dehydrogenase-like"/>
</dbReference>
<keyword evidence="2 4" id="KW-0285">Flavoprotein</keyword>
<sequence length="623" mass="70021">MFKRIPFHVIYRLNKRCQKTGSKELLSCFKANPFINNNGHFQVCSTDATVHPPTNFLQQQPILSNQYLKDPLLRSFLKLEVPSSILSEFEEDLIKFGDKVEQEIYAIHLQCDRQQPTLISYDAWGKRIDVIETSSAWKEMHAISATEGFISIPYERKYKEYSRLYQVVKLILFSSASGLYSCPLAMTDGAAKITEELKLDEDWLKKGVFGKLTSRDPLEFWTSGQWMTERRGGSDVAASTETIAKKDKDGFYRLYGNKWFTSATDANMAFTLARVVQENGQTISGKNGLAMFYVAVRDEDGQLNNIEIVNLKNKLGTRQMPTAELQLNGTKAFKVSPTDKGISYIATMLTITRIHNSISAVSYMRRIVNMACQFATERQAFKYLLKDFPLHVKTLAKLEMETRGATILVLHLGHLLGLQENKKSSPLQDNLLRLLTPVTKLYTGKQAVAVVSEGLECFGGQGYIEDTGIPTMLRDSQVLPIWEGTTNILSLDVLRALHSSKEILESFSNNVRMLVSSASQNELLNTASCNVVKAMDETIQMMISNKDVLASAARDLAFSFARIYISALLLRHATSPESTPSDVKTALYWSEMELTPFCNGIKKGAYHSDNLTAEFDLVFGKHT</sequence>
<dbReference type="Gene3D" id="2.40.110.20">
    <property type="match status" value="1"/>
</dbReference>
<evidence type="ECO:0000313" key="10">
    <source>
        <dbReference type="RefSeq" id="XP_029635236.1"/>
    </source>
</evidence>
<name>A0A6P7SB65_9MOLL</name>
<organism evidence="9 10">
    <name type="scientific">Octopus sinensis</name>
    <name type="common">East Asian common octopus</name>
    <dbReference type="NCBI Taxonomy" id="2607531"/>
    <lineage>
        <taxon>Eukaryota</taxon>
        <taxon>Metazoa</taxon>
        <taxon>Spiralia</taxon>
        <taxon>Lophotrochozoa</taxon>
        <taxon>Mollusca</taxon>
        <taxon>Cephalopoda</taxon>
        <taxon>Coleoidea</taxon>
        <taxon>Octopodiformes</taxon>
        <taxon>Octopoda</taxon>
        <taxon>Incirrata</taxon>
        <taxon>Octopodidae</taxon>
        <taxon>Octopus</taxon>
    </lineage>
</organism>
<dbReference type="InterPro" id="IPR006091">
    <property type="entry name" value="Acyl-CoA_Oxase/DH_mid-dom"/>
</dbReference>
<evidence type="ECO:0000256" key="1">
    <source>
        <dbReference type="ARBA" id="ARBA00009347"/>
    </source>
</evidence>
<dbReference type="InterPro" id="IPR053998">
    <property type="entry name" value="ACDH-11_C"/>
</dbReference>
<evidence type="ECO:0000259" key="6">
    <source>
        <dbReference type="Pfam" id="PF02770"/>
    </source>
</evidence>
<comment type="similarity">
    <text evidence="1 4">Belongs to the acyl-CoA dehydrogenase family.</text>
</comment>
<dbReference type="SUPFAM" id="SSF47203">
    <property type="entry name" value="Acyl-CoA dehydrogenase C-terminal domain-like"/>
    <property type="match status" value="1"/>
</dbReference>
<feature type="domain" description="Adaptive response protein AidB N-terminal" evidence="7">
    <location>
        <begin position="65"/>
        <end position="206"/>
    </location>
</feature>
<dbReference type="SUPFAM" id="SSF56645">
    <property type="entry name" value="Acyl-CoA dehydrogenase NM domain-like"/>
    <property type="match status" value="1"/>
</dbReference>
<dbReference type="InterPro" id="IPR009075">
    <property type="entry name" value="AcylCo_DH/oxidase_C"/>
</dbReference>
<keyword evidence="3 4" id="KW-0274">FAD</keyword>
<keyword evidence="4" id="KW-0560">Oxidoreductase</keyword>
<evidence type="ECO:0000259" key="8">
    <source>
        <dbReference type="Pfam" id="PF22217"/>
    </source>
</evidence>
<comment type="cofactor">
    <cofactor evidence="4">
        <name>FAD</name>
        <dbReference type="ChEBI" id="CHEBI:57692"/>
    </cofactor>
</comment>
<evidence type="ECO:0000256" key="2">
    <source>
        <dbReference type="ARBA" id="ARBA00022630"/>
    </source>
</evidence>
<evidence type="ECO:0000256" key="3">
    <source>
        <dbReference type="ARBA" id="ARBA00022827"/>
    </source>
</evidence>
<dbReference type="InterPro" id="IPR036250">
    <property type="entry name" value="AcylCo_DH-like_C"/>
</dbReference>
<dbReference type="KEGG" id="osn:115210695"/>
<dbReference type="PANTHER" id="PTHR42707">
    <property type="entry name" value="ACYL-COA DEHYDROGENASE"/>
    <property type="match status" value="1"/>
</dbReference>
<dbReference type="Gene3D" id="6.10.250.600">
    <property type="match status" value="1"/>
</dbReference>
<gene>
    <name evidence="10" type="primary">LOC115210695</name>
</gene>
<dbReference type="Pfam" id="PF22217">
    <property type="entry name" value="ACDH-11_C"/>
    <property type="match status" value="1"/>
</dbReference>
<dbReference type="PANTHER" id="PTHR42707:SF2">
    <property type="entry name" value="ACD11 DEHYDROGENASE"/>
    <property type="match status" value="1"/>
</dbReference>
<dbReference type="Proteomes" id="UP000515154">
    <property type="component" value="Linkage group LG4"/>
</dbReference>
<dbReference type="Pfam" id="PF02770">
    <property type="entry name" value="Acyl-CoA_dh_M"/>
    <property type="match status" value="1"/>
</dbReference>
<dbReference type="InterPro" id="IPR009100">
    <property type="entry name" value="AcylCoA_DH/oxidase_NM_dom_sf"/>
</dbReference>
<feature type="domain" description="Acyl-CoA dehydrogenase 11-like C-terminal" evidence="8">
    <location>
        <begin position="502"/>
        <end position="619"/>
    </location>
</feature>
<dbReference type="AlphaFoldDB" id="A0A6P7SB65"/>
<proteinExistence type="inferred from homology"/>
<evidence type="ECO:0000313" key="9">
    <source>
        <dbReference type="Proteomes" id="UP000515154"/>
    </source>
</evidence>
<dbReference type="InterPro" id="IPR041504">
    <property type="entry name" value="AidB_N"/>
</dbReference>
<reference evidence="10" key="1">
    <citation type="submission" date="2025-08" db="UniProtKB">
        <authorList>
            <consortium name="RefSeq"/>
        </authorList>
    </citation>
    <scope>IDENTIFICATION</scope>
</reference>
<dbReference type="Gene3D" id="1.20.140.10">
    <property type="entry name" value="Butyryl-CoA Dehydrogenase, subunit A, domain 3"/>
    <property type="match status" value="1"/>
</dbReference>
<evidence type="ECO:0000259" key="7">
    <source>
        <dbReference type="Pfam" id="PF18158"/>
    </source>
</evidence>
<feature type="domain" description="Acyl-CoA dehydrogenase/oxidase C-terminal" evidence="5">
    <location>
        <begin position="339"/>
        <end position="497"/>
    </location>
</feature>
<evidence type="ECO:0000259" key="5">
    <source>
        <dbReference type="Pfam" id="PF00441"/>
    </source>
</evidence>
<keyword evidence="9" id="KW-1185">Reference proteome</keyword>
<evidence type="ECO:0000256" key="4">
    <source>
        <dbReference type="RuleBase" id="RU362125"/>
    </source>
</evidence>
<dbReference type="GO" id="GO:0003995">
    <property type="term" value="F:acyl-CoA dehydrogenase activity"/>
    <property type="evidence" value="ECO:0007669"/>
    <property type="project" value="TreeGrafter"/>
</dbReference>
<protein>
    <submittedName>
        <fullName evidence="10">Acyl-CoA dehydrogenase family member 11</fullName>
    </submittedName>
</protein>
<feature type="domain" description="Acyl-CoA oxidase/dehydrogenase middle" evidence="6">
    <location>
        <begin position="225"/>
        <end position="328"/>
    </location>
</feature>
<accession>A0A6P7SB65</accession>